<evidence type="ECO:0000313" key="3">
    <source>
        <dbReference type="EMBL" id="TKA47226.1"/>
    </source>
</evidence>
<dbReference type="PANTHER" id="PTHR42080:SF1">
    <property type="entry name" value="SRR1-LIKE DOMAIN-CONTAINING PROTEIN"/>
    <property type="match status" value="1"/>
</dbReference>
<dbReference type="InterPro" id="IPR012942">
    <property type="entry name" value="SRR1-like"/>
</dbReference>
<organism evidence="3 4">
    <name type="scientific">Friedmanniomyces endolithicus</name>
    <dbReference type="NCBI Taxonomy" id="329885"/>
    <lineage>
        <taxon>Eukaryota</taxon>
        <taxon>Fungi</taxon>
        <taxon>Dikarya</taxon>
        <taxon>Ascomycota</taxon>
        <taxon>Pezizomycotina</taxon>
        <taxon>Dothideomycetes</taxon>
        <taxon>Dothideomycetidae</taxon>
        <taxon>Mycosphaerellales</taxon>
        <taxon>Teratosphaeriaceae</taxon>
        <taxon>Friedmanniomyces</taxon>
    </lineage>
</organism>
<evidence type="ECO:0000256" key="1">
    <source>
        <dbReference type="SAM" id="MobiDB-lite"/>
    </source>
</evidence>
<sequence>MKTAGRSDAKAFEILQQKSMMSTLFDAEKPLEGDWTRVGRGKRSPPKNLPGLDPPMKGLTLERLQADFKTKSKVWRHSTCRRETLAILDKQQPDAGWRLQEAVCLATNSFSRDNFQARQRSMMQWVAFFDIVQYLQTKQEAPVALLAQEPNYTALDEQFLQGLDVRVLEAELNADDVAGLGEAKQHVRASSFVFEAFMDLGVEAVGDWFGGDPALYIGSSVERWRETPQRGGVASTTRRSAAEIVTDGGRNDDEEGEGGVTRSVAGFMGSRRSYRMPRFEEDPNIFDGLLVYWKEDG</sequence>
<proteinExistence type="predicted"/>
<feature type="domain" description="SRR1-like" evidence="2">
    <location>
        <begin position="94"/>
        <end position="228"/>
    </location>
</feature>
<comment type="caution">
    <text evidence="3">The sequence shown here is derived from an EMBL/GenBank/DDBJ whole genome shotgun (WGS) entry which is preliminary data.</text>
</comment>
<feature type="region of interest" description="Disordered" evidence="1">
    <location>
        <begin position="35"/>
        <end position="56"/>
    </location>
</feature>
<dbReference type="Proteomes" id="UP000310066">
    <property type="component" value="Unassembled WGS sequence"/>
</dbReference>
<dbReference type="PANTHER" id="PTHR42080">
    <property type="entry name" value="SRR1 DOMAIN-CONTAINING PROTEIN"/>
    <property type="match status" value="1"/>
</dbReference>
<dbReference type="Pfam" id="PF07985">
    <property type="entry name" value="SRR1"/>
    <property type="match status" value="1"/>
</dbReference>
<reference evidence="3 4" key="1">
    <citation type="submission" date="2017-03" db="EMBL/GenBank/DDBJ databases">
        <title>Genomes of endolithic fungi from Antarctica.</title>
        <authorList>
            <person name="Coleine C."/>
            <person name="Masonjones S."/>
            <person name="Stajich J.E."/>
        </authorList>
    </citation>
    <scope>NUCLEOTIDE SEQUENCE [LARGE SCALE GENOMIC DNA]</scope>
    <source>
        <strain evidence="3 4">CCFEE 5311</strain>
    </source>
</reference>
<gene>
    <name evidence="3" type="ORF">B0A54_02704</name>
</gene>
<dbReference type="AlphaFoldDB" id="A0A4U0VG71"/>
<accession>A0A4U0VG71</accession>
<dbReference type="EMBL" id="NAJP01000006">
    <property type="protein sequence ID" value="TKA47226.1"/>
    <property type="molecule type" value="Genomic_DNA"/>
</dbReference>
<name>A0A4U0VG71_9PEZI</name>
<dbReference type="STRING" id="329885.A0A4U0VG71"/>
<evidence type="ECO:0000313" key="4">
    <source>
        <dbReference type="Proteomes" id="UP000310066"/>
    </source>
</evidence>
<protein>
    <recommendedName>
        <fullName evidence="2">SRR1-like domain-containing protein</fullName>
    </recommendedName>
</protein>
<dbReference type="OrthoDB" id="5318346at2759"/>
<evidence type="ECO:0000259" key="2">
    <source>
        <dbReference type="Pfam" id="PF07985"/>
    </source>
</evidence>